<dbReference type="Bgee" id="ENSG00000177182">
    <property type="expression patterns" value="Expressed in cortical plate and 91 other cell types or tissues"/>
</dbReference>
<dbReference type="Ensembl" id="ENST00000523868.2">
    <property type="protein sequence ID" value="ENSP00000429244.2"/>
    <property type="gene ID" value="ENSG00000177182.11"/>
</dbReference>
<dbReference type="GeneTree" id="ENSGT00940000159947"/>
<dbReference type="OrthoDB" id="7837562at2759"/>
<sequence length="10" mass="1104">MGPVSLLPKY</sequence>
<organism evidence="1 2">
    <name type="scientific">Homo sapiens</name>
    <name type="common">Human</name>
    <dbReference type="NCBI Taxonomy" id="9606"/>
    <lineage>
        <taxon>Eukaryota</taxon>
        <taxon>Metazoa</taxon>
        <taxon>Chordata</taxon>
        <taxon>Craniata</taxon>
        <taxon>Vertebrata</taxon>
        <taxon>Euteleostomi</taxon>
        <taxon>Mammalia</taxon>
        <taxon>Eutheria</taxon>
        <taxon>Euarchontoglires</taxon>
        <taxon>Primates</taxon>
        <taxon>Haplorrhini</taxon>
        <taxon>Catarrhini</taxon>
        <taxon>Hominidae</taxon>
        <taxon>Homo</taxon>
    </lineage>
</organism>
<name>A0A1D5RMS6_HUMAN</name>
<keyword evidence="2" id="KW-1185">Reference proteome</keyword>
<reference evidence="1" key="5">
    <citation type="submission" date="2025-09" db="UniProtKB">
        <authorList>
            <consortium name="Ensembl"/>
        </authorList>
    </citation>
    <scope>IDENTIFICATION</scope>
</reference>
<dbReference type="EMBL" id="AC090094">
    <property type="status" value="NOT_ANNOTATED_CDS"/>
    <property type="molecule type" value="Genomic_DNA"/>
</dbReference>
<reference evidence="1 2" key="2">
    <citation type="journal article" date="2004" name="Nature">
        <title>Finishing the euchromatic sequence of the human genome.</title>
        <authorList>
            <consortium name="International Human Genome Sequencing Consortium"/>
        </authorList>
    </citation>
    <scope>NUCLEOTIDE SEQUENCE [LARGE SCALE GENOMIC DNA]</scope>
</reference>
<dbReference type="Proteomes" id="UP000005640">
    <property type="component" value="Chromosome 8"/>
</dbReference>
<dbReference type="Antibodypedia" id="24702">
    <property type="antibodies" value="98 antibodies from 18 providers"/>
</dbReference>
<dbReference type="EMBL" id="AC105015">
    <property type="status" value="NOT_ANNOTATED_CDS"/>
    <property type="molecule type" value="Genomic_DNA"/>
</dbReference>
<dbReference type="OMA" id="RDKSRCQ"/>
<dbReference type="ChiTaRS" id="CLVS1">
    <property type="organism name" value="human"/>
</dbReference>
<dbReference type="EMBL" id="AC022182">
    <property type="status" value="NOT_ANNOTATED_CDS"/>
    <property type="molecule type" value="Genomic_DNA"/>
</dbReference>
<proteinExistence type="predicted"/>
<protein>
    <submittedName>
        <fullName evidence="1">Clavesin 1</fullName>
    </submittedName>
</protein>
<feature type="non-terminal residue" evidence="1">
    <location>
        <position position="10"/>
    </location>
</feature>
<dbReference type="ExpressionAtlas" id="A0A1D5RMS6">
    <property type="expression patterns" value="baseline and differential"/>
</dbReference>
<reference evidence="1 2" key="3">
    <citation type="journal article" date="2006" name="Nature">
        <title>DNA sequence and analysis of human chromosome 8.</title>
        <authorList>
            <person name="Nusbaum C."/>
            <person name="Mikkelsen T.S."/>
            <person name="Zody M.C."/>
            <person name="Asakawa S."/>
            <person name="Taudien S."/>
            <person name="Garber M."/>
            <person name="Kodira C.D."/>
            <person name="Schueler M.G."/>
            <person name="Shimizu A."/>
            <person name="Whittaker C.A."/>
            <person name="Chang J.L."/>
            <person name="Cuomo C.A."/>
            <person name="Dewar K."/>
            <person name="FitzGerald M.G."/>
            <person name="Yang X."/>
            <person name="Allen N.R."/>
            <person name="Anderson S."/>
            <person name="Asakawa T."/>
            <person name="Blechschmidt K."/>
            <person name="Bloom T."/>
            <person name="Borowsky M.L."/>
            <person name="Butler J."/>
            <person name="Cook A."/>
            <person name="Corum B."/>
            <person name="DeArellano K."/>
            <person name="DeCaprio D."/>
            <person name="Dooley K.T."/>
            <person name="Dorris L.III."/>
            <person name="Engels R."/>
            <person name="Glockner G."/>
            <person name="Hafez N."/>
            <person name="Hagopian D.S."/>
            <person name="Hall J.L."/>
            <person name="Ishikawa S.K."/>
            <person name="Jaffe D.B."/>
            <person name="Kamat A."/>
            <person name="Kudoh J."/>
            <person name="Lehmann R."/>
            <person name="Lokitsang T."/>
            <person name="Macdonald P."/>
            <person name="Major J.E."/>
            <person name="Matthews C.D."/>
            <person name="Mauceli E."/>
            <person name="Menzel U."/>
            <person name="Mihalev A.H."/>
            <person name="Minoshima S."/>
            <person name="Murayama Y."/>
            <person name="Naylor J.W."/>
            <person name="Nicol R."/>
            <person name="Nguyen C."/>
            <person name="O'Leary S.B."/>
            <person name="O'Neill K."/>
            <person name="Parker S.C."/>
            <person name="Polley A."/>
            <person name="Raymond C.K."/>
            <person name="Reichwald K."/>
            <person name="Rodriguez J."/>
            <person name="Sasaki T."/>
            <person name="Schilhabel M."/>
            <person name="Siddiqui R."/>
            <person name="Smith C.L."/>
            <person name="Sneddon T.P."/>
            <person name="Talamas J.A."/>
            <person name="Tenzin P."/>
            <person name="Topham K."/>
            <person name="Venkataraman V."/>
            <person name="Wen G."/>
            <person name="Yamazaki S."/>
            <person name="Young S.K."/>
            <person name="Zeng Q."/>
            <person name="Zimmer A.R."/>
            <person name="Rosenthal A."/>
            <person name="Birren B.W."/>
            <person name="Platzer M."/>
            <person name="Shimizu N."/>
            <person name="Lander E.S."/>
        </authorList>
    </citation>
    <scope>NUCLEOTIDE SEQUENCE [LARGE SCALE GENOMIC DNA]</scope>
</reference>
<evidence type="ECO:0000313" key="2">
    <source>
        <dbReference type="Proteomes" id="UP000005640"/>
    </source>
</evidence>
<dbReference type="EMBL" id="AC025133">
    <property type="status" value="NOT_ANNOTATED_CDS"/>
    <property type="molecule type" value="Genomic_DNA"/>
</dbReference>
<dbReference type="Ensembl" id="ENST00000523868.2">
    <property type="protein sequence ID" value="ENSP00000429244.2"/>
    <property type="gene ID" value="ENSG00000177182.12"/>
</dbReference>
<gene>
    <name evidence="1" type="primary">CLVS1</name>
</gene>
<evidence type="ECO:0000313" key="1">
    <source>
        <dbReference type="Ensembl" id="ENSP00000429244.2"/>
    </source>
</evidence>
<reference evidence="1 2" key="1">
    <citation type="journal article" date="2001" name="Nature">
        <title>Initial sequencing and analysis of the human genome.</title>
        <authorList>
            <consortium name="International Human Genome Sequencing Consortium"/>
            <person name="Lander E.S."/>
            <person name="Linton L.M."/>
            <person name="Birren B."/>
            <person name="Nusbaum C."/>
            <person name="Zody M.C."/>
            <person name="Baldwin J."/>
            <person name="Devon K."/>
            <person name="Dewar K."/>
            <person name="Doyle M."/>
            <person name="FitzHugh W."/>
            <person name="Funke R."/>
            <person name="Gage D."/>
            <person name="Harris K."/>
            <person name="Heaford A."/>
            <person name="Howland J."/>
            <person name="Kann L."/>
            <person name="Lehoczky J."/>
            <person name="LeVine R."/>
            <person name="McEwan P."/>
            <person name="McKernan K."/>
            <person name="Meldrim J."/>
            <person name="Mesirov J.P."/>
            <person name="Miranda C."/>
            <person name="Morris W."/>
            <person name="Naylor J."/>
            <person name="Raymond C."/>
            <person name="Rosetti M."/>
            <person name="Santos R."/>
            <person name="Sheridan A."/>
            <person name="Sougnez C."/>
            <person name="Stange-Thomann N."/>
            <person name="Stojanovic N."/>
            <person name="Subramanian A."/>
            <person name="Wyman D."/>
            <person name="Rogers J."/>
            <person name="Sulston J."/>
            <person name="Ainscough R."/>
            <person name="Beck S."/>
            <person name="Bentley D."/>
            <person name="Burton J."/>
            <person name="Clee C."/>
            <person name="Carter N."/>
            <person name="Coulson A."/>
            <person name="Deadman R."/>
            <person name="Deloukas P."/>
            <person name="Dunham A."/>
            <person name="Dunham I."/>
            <person name="Durbin R."/>
            <person name="French L."/>
            <person name="Grafham D."/>
            <person name="Gregory S."/>
            <person name="Hubbard T."/>
            <person name="Humphray S."/>
            <person name="Hunt A."/>
            <person name="Jones M."/>
            <person name="Lloyd C."/>
            <person name="McMurray A."/>
            <person name="Matthews L."/>
            <person name="Mercer S."/>
            <person name="Milne S."/>
            <person name="Mullikin J.C."/>
            <person name="Mungall A."/>
            <person name="Plumb R."/>
            <person name="Ross M."/>
            <person name="Shownkeen R."/>
            <person name="Sims S."/>
            <person name="Waterston R.H."/>
            <person name="Wilson R.K."/>
            <person name="Hillier L.W."/>
            <person name="McPherson J.D."/>
            <person name="Marra M.A."/>
            <person name="Mardis E.R."/>
            <person name="Fulton L.A."/>
            <person name="Chinwalla A.T."/>
            <person name="Pepin K.H."/>
            <person name="Gish W.R."/>
            <person name="Chissoe S.L."/>
            <person name="Wendl M.C."/>
            <person name="Delehaunty K.D."/>
            <person name="Miner T.L."/>
            <person name="Delehaunty A."/>
            <person name="Kramer J.B."/>
            <person name="Cook L.L."/>
            <person name="Fulton R.S."/>
            <person name="Johnson D.L."/>
            <person name="Minx P.J."/>
            <person name="Clifton S.W."/>
            <person name="Hawkins T."/>
            <person name="Branscomb E."/>
            <person name="Predki P."/>
            <person name="Richardson P."/>
            <person name="Wenning S."/>
            <person name="Slezak T."/>
            <person name="Doggett N."/>
            <person name="Cheng J.F."/>
            <person name="Olsen A."/>
            <person name="Lucas S."/>
            <person name="Elkin C."/>
            <person name="Uberbacher E."/>
            <person name="Frazier M."/>
            <person name="Gibbs R.A."/>
            <person name="Muzny D.M."/>
            <person name="Scherer S.E."/>
            <person name="Bouck J.B."/>
            <person name="Sodergren E.J."/>
            <person name="Worley K.C."/>
            <person name="Rives C.M."/>
            <person name="Gorrell J.H."/>
            <person name="Metzker M.L."/>
            <person name="Naylor S.L."/>
            <person name="Kucherlapati R.S."/>
            <person name="Nelson D.L."/>
            <person name="Weinstock G.M."/>
            <person name="Sakaki Y."/>
            <person name="Fujiyama A."/>
            <person name="Hattori M."/>
            <person name="Yada T."/>
            <person name="Toyoda A."/>
            <person name="Itoh T."/>
            <person name="Kawagoe C."/>
            <person name="Watanabe H."/>
            <person name="Totoki Y."/>
            <person name="Taylor T."/>
            <person name="Weissenbach J."/>
            <person name="Heilig R."/>
            <person name="Saurin W."/>
            <person name="Artiguenave F."/>
            <person name="Brottier P."/>
            <person name="Bruls T."/>
            <person name="Pelletier E."/>
            <person name="Robert C."/>
            <person name="Wincker P."/>
            <person name="Smith D.R."/>
            <person name="Doucette-Stamm L."/>
            <person name="Rubenfield M."/>
            <person name="Weinstock K."/>
            <person name="Lee H.M."/>
            <person name="Dubois J."/>
            <person name="Rosenthal A."/>
            <person name="Platzer M."/>
            <person name="Nyakatura G."/>
            <person name="Taudien S."/>
            <person name="Rump A."/>
            <person name="Yang H."/>
            <person name="Yu J."/>
            <person name="Wang J."/>
            <person name="Huang G."/>
            <person name="Gu J."/>
            <person name="Hood L."/>
            <person name="Rowen L."/>
            <person name="Madan A."/>
            <person name="Qin S."/>
            <person name="Davis R.W."/>
            <person name="Federspiel N.A."/>
            <person name="Abola A.P."/>
            <person name="Proctor M.J."/>
            <person name="Myers R.M."/>
            <person name="Schmutz J."/>
            <person name="Dickson M."/>
            <person name="Grimwood J."/>
            <person name="Cox D.R."/>
            <person name="Olson M.V."/>
            <person name="Kaul R."/>
            <person name="Raymond C."/>
            <person name="Shimizu N."/>
            <person name="Kawasaki K."/>
            <person name="Minoshima S."/>
            <person name="Evans G.A."/>
            <person name="Athanasiou M."/>
            <person name="Schultz R."/>
            <person name="Roe B.A."/>
            <person name="Chen F."/>
            <person name="Pan H."/>
            <person name="Ramser J."/>
            <person name="Lehrach H."/>
            <person name="Reinhardt R."/>
            <person name="McCombie W.R."/>
            <person name="de la Bastide M."/>
            <person name="Dedhia N."/>
            <person name="Blocker H."/>
            <person name="Hornischer K."/>
            <person name="Nordsiek G."/>
            <person name="Agarwala R."/>
            <person name="Aravind L."/>
            <person name="Bailey J.A."/>
            <person name="Bateman A."/>
            <person name="Batzoglou S."/>
            <person name="Birney E."/>
            <person name="Bork P."/>
            <person name="Brown D.G."/>
            <person name="Burge C.B."/>
            <person name="Cerutti L."/>
            <person name="Chen H.C."/>
            <person name="Church D."/>
            <person name="Clamp M."/>
            <person name="Copley R.R."/>
            <person name="Doerks T."/>
            <person name="Eddy S.R."/>
            <person name="Eichler E.E."/>
            <person name="Furey T.S."/>
            <person name="Galagan J."/>
            <person name="Gilbert J.G."/>
            <person name="Harmon C."/>
            <person name="Hayashizaki Y."/>
            <person name="Haussler D."/>
            <person name="Hermjakob H."/>
            <person name="Hokamp K."/>
            <person name="Jang W."/>
            <person name="Johnson L.S."/>
            <person name="Jones T.A."/>
            <person name="Kasif S."/>
            <person name="Kaspryzk A."/>
            <person name="Kennedy S."/>
            <person name="Kent W.J."/>
            <person name="Kitts P."/>
            <person name="Koonin E.V."/>
            <person name="Korf I."/>
            <person name="Kulp D."/>
            <person name="Lancet D."/>
            <person name="Lowe T.M."/>
            <person name="McLysaght A."/>
            <person name="Mikkelsen T."/>
            <person name="Moran J.V."/>
            <person name="Mulder N."/>
            <person name="Pollara V.J."/>
            <person name="Ponting C.P."/>
            <person name="Schuler G."/>
            <person name="Schultz J."/>
            <person name="Slater G."/>
            <person name="Smit A.F."/>
            <person name="Stupka E."/>
            <person name="Szustakowski J."/>
            <person name="Thierry-Mieg D."/>
            <person name="Thierry-Mieg J."/>
            <person name="Wagner L."/>
            <person name="Wallis J."/>
            <person name="Wheeler R."/>
            <person name="Williams A."/>
            <person name="Wolf Y.I."/>
            <person name="Wolfe K.H."/>
            <person name="Yang S.P."/>
            <person name="Yeh R.F."/>
            <person name="Collins F."/>
            <person name="Guyer M.S."/>
            <person name="Peterson J."/>
            <person name="Felsenfeld A."/>
            <person name="Wetterstrand K.A."/>
            <person name="Patrinos A."/>
            <person name="Morgan M.J."/>
            <person name="de Jong P."/>
            <person name="Catanese J.J."/>
            <person name="Osoegawa K."/>
            <person name="Shizuya H."/>
            <person name="Choi S."/>
            <person name="Chen Y.J."/>
        </authorList>
    </citation>
    <scope>NUCLEOTIDE SEQUENCE [LARGE SCALE GENOMIC DNA]</scope>
</reference>
<accession>A0A1D5RMS6</accession>
<dbReference type="HGNC" id="HGNC:23139">
    <property type="gene designation" value="CLVS1"/>
</dbReference>
<dbReference type="VEuPathDB" id="HostDB:ENSG00000177182"/>
<reference evidence="1" key="4">
    <citation type="submission" date="2025-08" db="UniProtKB">
        <authorList>
            <consortium name="Ensembl"/>
        </authorList>
    </citation>
    <scope>IDENTIFICATION</scope>
</reference>
<dbReference type="OpenTargets" id="ENSG00000177182"/>
<dbReference type="EMBL" id="AC023866">
    <property type="status" value="NOT_ANNOTATED_CDS"/>
    <property type="molecule type" value="Genomic_DNA"/>
</dbReference>
<dbReference type="EMBL" id="AC013543">
    <property type="status" value="NOT_ANNOTATED_CDS"/>
    <property type="molecule type" value="Genomic_DNA"/>
</dbReference>